<dbReference type="InterPro" id="IPR053737">
    <property type="entry name" value="Type_II_TA_Toxin"/>
</dbReference>
<dbReference type="InterPro" id="IPR011204">
    <property type="entry name" value="Virulence_RhuM-like"/>
</dbReference>
<dbReference type="InterPro" id="IPR036597">
    <property type="entry name" value="Fido-like_dom_sf"/>
</dbReference>
<dbReference type="OrthoDB" id="9802752at2"/>
<evidence type="ECO:0000259" key="1">
    <source>
        <dbReference type="PROSITE" id="PS51459"/>
    </source>
</evidence>
<name>H0UNW3_9BACT</name>
<dbReference type="Pfam" id="PF13310">
    <property type="entry name" value="Virulence_RhuM"/>
    <property type="match status" value="1"/>
</dbReference>
<dbReference type="Gene3D" id="1.20.120.1870">
    <property type="entry name" value="Fic/DOC protein, Fido domain"/>
    <property type="match status" value="1"/>
</dbReference>
<dbReference type="PANTHER" id="PTHR35810:SF1">
    <property type="entry name" value="CYTOPLASMIC PROTEIN"/>
    <property type="match status" value="1"/>
</dbReference>
<protein>
    <submittedName>
        <fullName evidence="2">Fic/DOC family protein</fullName>
    </submittedName>
</protein>
<reference evidence="2 3" key="1">
    <citation type="submission" date="2011-10" db="EMBL/GenBank/DDBJ databases">
        <title>The Noncontiguous Finished genome of Thermanaerovibrio velox DSM 12556.</title>
        <authorList>
            <consortium name="US DOE Joint Genome Institute (JGI-PGF)"/>
            <person name="Lucas S."/>
            <person name="Copeland A."/>
            <person name="Lapidus A."/>
            <person name="Glavina del Rio T."/>
            <person name="Dalin E."/>
            <person name="Tice H."/>
            <person name="Bruce D."/>
            <person name="Goodwin L."/>
            <person name="Pitluck S."/>
            <person name="Peters L."/>
            <person name="Mikhailova N."/>
            <person name="Teshima H."/>
            <person name="Kyrpides N."/>
            <person name="Mavromatis K."/>
            <person name="Ivanova N."/>
            <person name="Markowitz V."/>
            <person name="Cheng J.-F."/>
            <person name="Hugenholtz P."/>
            <person name="Woyke T."/>
            <person name="Wu D."/>
            <person name="Spring S."/>
            <person name="Brambilla E.-M."/>
            <person name="Klenk H.-P."/>
            <person name="Eisen J.A."/>
        </authorList>
    </citation>
    <scope>NUCLEOTIDE SEQUENCE [LARGE SCALE GENOMIC DNA]</scope>
    <source>
        <strain evidence="2 3">DSM 12556</strain>
    </source>
</reference>
<evidence type="ECO:0000313" key="3">
    <source>
        <dbReference type="Proteomes" id="UP000005730"/>
    </source>
</evidence>
<organism evidence="2 3">
    <name type="scientific">Thermanaerovibrio velox DSM 12556</name>
    <dbReference type="NCBI Taxonomy" id="926567"/>
    <lineage>
        <taxon>Bacteria</taxon>
        <taxon>Thermotogati</taxon>
        <taxon>Synergistota</taxon>
        <taxon>Synergistia</taxon>
        <taxon>Synergistales</taxon>
        <taxon>Synergistaceae</taxon>
        <taxon>Thermanaerovibrio</taxon>
    </lineage>
</organism>
<feature type="domain" description="Fido" evidence="1">
    <location>
        <begin position="205"/>
        <end position="335"/>
    </location>
</feature>
<accession>H0UNW3</accession>
<dbReference type="EMBL" id="CM001377">
    <property type="protein sequence ID" value="EHM09449.1"/>
    <property type="molecule type" value="Genomic_DNA"/>
</dbReference>
<dbReference type="HOGENOM" id="CLU_048266_1_0_0"/>
<dbReference type="PANTHER" id="PTHR35810">
    <property type="entry name" value="CYTOPLASMIC PROTEIN-RELATED"/>
    <property type="match status" value="1"/>
</dbReference>
<dbReference type="eggNOG" id="COG3654">
    <property type="taxonomic scope" value="Bacteria"/>
</dbReference>
<dbReference type="STRING" id="926567.TheveDRAFT_0279"/>
<proteinExistence type="predicted"/>
<dbReference type="AlphaFoldDB" id="H0UNW3"/>
<sequence length="345" mass="39002">MAKSKSTSKHQVIREPLAARGGEIVFYQAPDGPVKLDVRLERDTIWLSLNQMAALFDRDKSVISRHLRNVFREGELDRESVVAFFATTAADGKTYQVEYYNLDAIISVGYRVNSKRGTQFRIWATQVLRDHILRGYTVNERRLRELQQTIRLVSTLADRRALSGEEATGLLRVVHDYSVALKLLDDYDHGRILPVRGDRETAEPISLEEAWRVIGELKERYSAGELFGVEQGNRLGGILVGVFQTVGGADVYPTIADKAAHLLYFLVKDHPFVDGKKRIGATLFLRFLEKNGLLYRSDGSRLLSKEELVALTLLLAESSPKDKESLVRLTTYLLSSKHDEVVRNV</sequence>
<dbReference type="PROSITE" id="PS51459">
    <property type="entry name" value="FIDO"/>
    <property type="match status" value="1"/>
</dbReference>
<gene>
    <name evidence="2" type="ORF">TheveDRAFT_0279</name>
</gene>
<dbReference type="InterPro" id="IPR003812">
    <property type="entry name" value="Fido"/>
</dbReference>
<dbReference type="RefSeq" id="WP_006582942.1">
    <property type="nucleotide sequence ID" value="NZ_CM001377.1"/>
</dbReference>
<dbReference type="Pfam" id="PF02661">
    <property type="entry name" value="Fic"/>
    <property type="match status" value="1"/>
</dbReference>
<dbReference type="SUPFAM" id="SSF140931">
    <property type="entry name" value="Fic-like"/>
    <property type="match status" value="1"/>
</dbReference>
<evidence type="ECO:0000313" key="2">
    <source>
        <dbReference type="EMBL" id="EHM09449.1"/>
    </source>
</evidence>
<dbReference type="Proteomes" id="UP000005730">
    <property type="component" value="Chromosome"/>
</dbReference>
<keyword evidence="3" id="KW-1185">Reference proteome</keyword>
<dbReference type="eggNOG" id="COG3943">
    <property type="taxonomic scope" value="Bacteria"/>
</dbReference>